<comment type="caution">
    <text evidence="1">The sequence shown here is derived from an EMBL/GenBank/DDBJ whole genome shotgun (WGS) entry which is preliminary data.</text>
</comment>
<protein>
    <submittedName>
        <fullName evidence="1">Uncharacterized protein</fullName>
    </submittedName>
</protein>
<reference evidence="1" key="1">
    <citation type="submission" date="2023-10" db="EMBL/GenBank/DDBJ databases">
        <authorList>
            <person name="Chen Y."/>
            <person name="Shah S."/>
            <person name="Dougan E. K."/>
            <person name="Thang M."/>
            <person name="Chan C."/>
        </authorList>
    </citation>
    <scope>NUCLEOTIDE SEQUENCE [LARGE SCALE GENOMIC DNA]</scope>
</reference>
<dbReference type="EMBL" id="CAUYUJ010020648">
    <property type="protein sequence ID" value="CAK0899693.1"/>
    <property type="molecule type" value="Genomic_DNA"/>
</dbReference>
<dbReference type="Proteomes" id="UP001189429">
    <property type="component" value="Unassembled WGS sequence"/>
</dbReference>
<proteinExistence type="predicted"/>
<evidence type="ECO:0000313" key="2">
    <source>
        <dbReference type="Proteomes" id="UP001189429"/>
    </source>
</evidence>
<gene>
    <name evidence="1" type="ORF">PCOR1329_LOCUS77144</name>
</gene>
<dbReference type="CDD" id="cd09272">
    <property type="entry name" value="RNase_HI_RT_Ty1"/>
    <property type="match status" value="1"/>
</dbReference>
<keyword evidence="2" id="KW-1185">Reference proteome</keyword>
<sequence>MPTEITIVTDSDWAGEEVTRRSRGGGFEYEGKACIDSWAGLQASRARSNGETEYAEMTNGATRGTFTKNFLKEMQIEMMVTAAGDSTAAIGICSRLGAGRIRHLDARCLWLQAASKEVRTKEVPTSENVADLMTKALGPTRHHN</sequence>
<accession>A0ABN9XN53</accession>
<name>A0ABN9XN53_9DINO</name>
<evidence type="ECO:0000313" key="1">
    <source>
        <dbReference type="EMBL" id="CAK0899693.1"/>
    </source>
</evidence>
<organism evidence="1 2">
    <name type="scientific">Prorocentrum cordatum</name>
    <dbReference type="NCBI Taxonomy" id="2364126"/>
    <lineage>
        <taxon>Eukaryota</taxon>
        <taxon>Sar</taxon>
        <taxon>Alveolata</taxon>
        <taxon>Dinophyceae</taxon>
        <taxon>Prorocentrales</taxon>
        <taxon>Prorocentraceae</taxon>
        <taxon>Prorocentrum</taxon>
    </lineage>
</organism>